<protein>
    <submittedName>
        <fullName evidence="2">Mitochondrial enolase superfamily member 1</fullName>
    </submittedName>
</protein>
<evidence type="ECO:0000313" key="2">
    <source>
        <dbReference type="EMBL" id="GAB0177176.1"/>
    </source>
</evidence>
<dbReference type="Proteomes" id="UP001623348">
    <property type="component" value="Unassembled WGS sequence"/>
</dbReference>
<name>A0ABC9VUU7_GRUJA</name>
<dbReference type="Pfam" id="PF00078">
    <property type="entry name" value="RVT_1"/>
    <property type="match status" value="1"/>
</dbReference>
<reference evidence="2 3" key="1">
    <citation type="submission" date="2024-06" db="EMBL/GenBank/DDBJ databases">
        <title>The draft genome of Grus japonensis, version 3.</title>
        <authorList>
            <person name="Nabeshima K."/>
            <person name="Suzuki S."/>
            <person name="Onuma M."/>
        </authorList>
    </citation>
    <scope>NUCLEOTIDE SEQUENCE [LARGE SCALE GENOMIC DNA]</scope>
    <source>
        <strain evidence="2 3">451A</strain>
    </source>
</reference>
<proteinExistence type="predicted"/>
<dbReference type="EMBL" id="BAAFJT010000001">
    <property type="protein sequence ID" value="GAB0177176.1"/>
    <property type="molecule type" value="Genomic_DNA"/>
</dbReference>
<comment type="caution">
    <text evidence="2">The sequence shown here is derived from an EMBL/GenBank/DDBJ whole genome shotgun (WGS) entry which is preliminary data.</text>
</comment>
<dbReference type="InterPro" id="IPR000477">
    <property type="entry name" value="RT_dom"/>
</dbReference>
<gene>
    <name evidence="2" type="ORF">GRJ2_000182800</name>
</gene>
<dbReference type="PANTHER" id="PTHR33332">
    <property type="entry name" value="REVERSE TRANSCRIPTASE DOMAIN-CONTAINING PROTEIN"/>
    <property type="match status" value="1"/>
</dbReference>
<organism evidence="2 3">
    <name type="scientific">Grus japonensis</name>
    <name type="common">Japanese crane</name>
    <name type="synonym">Red-crowned crane</name>
    <dbReference type="NCBI Taxonomy" id="30415"/>
    <lineage>
        <taxon>Eukaryota</taxon>
        <taxon>Metazoa</taxon>
        <taxon>Chordata</taxon>
        <taxon>Craniata</taxon>
        <taxon>Vertebrata</taxon>
        <taxon>Euteleostomi</taxon>
        <taxon>Archelosauria</taxon>
        <taxon>Archosauria</taxon>
        <taxon>Dinosauria</taxon>
        <taxon>Saurischia</taxon>
        <taxon>Theropoda</taxon>
        <taxon>Coelurosauria</taxon>
        <taxon>Aves</taxon>
        <taxon>Neognathae</taxon>
        <taxon>Neoaves</taxon>
        <taxon>Gruiformes</taxon>
        <taxon>Gruidae</taxon>
        <taxon>Grus</taxon>
    </lineage>
</organism>
<evidence type="ECO:0000313" key="3">
    <source>
        <dbReference type="Proteomes" id="UP001623348"/>
    </source>
</evidence>
<evidence type="ECO:0000259" key="1">
    <source>
        <dbReference type="Pfam" id="PF00078"/>
    </source>
</evidence>
<keyword evidence="3" id="KW-1185">Reference proteome</keyword>
<feature type="domain" description="Reverse transcriptase" evidence="1">
    <location>
        <begin position="49"/>
        <end position="151"/>
    </location>
</feature>
<dbReference type="AlphaFoldDB" id="A0ABC9VUU7"/>
<accession>A0ABC9VUU7</accession>
<sequence>MGPDGLLPQELANVIVRPLSIIFEKLRQSWDVPEVWKKANVTSVFRKGKKDHPWNYRPASFTLIPVKVMEQLILEIISKHIKEKKVIRNCQHRFTKGKSCLSNLITFCDDMTSLVDEGRSVDVVYLDFSKAFDTISHNILIDQLIKYGLDTWTVR</sequence>